<sequence length="2012" mass="221014">MASRFPPRDRSPHRYSDRRSLTSGPRGGDDANSIPLGREPPRGPKALIDSSRAGPFTPAGPRGRGTSSRTDYRDRDSRDSRDSRDGPTSFRRDSDREWSRRDRNFDSRDSRPSFNRGRSRSPPLRDFRDSAPRDLDLPRLSRPSRDGPSGPLLSDLSPVRGGSVRGRGRGERERGRGRGFADDRDLFRRRSLSRDAWRDRDSRFERDRDRDRDRDRERDRENRERDERRDRFERRGDDSRSERDERDRLSDRLERSDTWKKDRIPSRIEPRGSSVAATISPSTISPRSSATQLVSSKDEPSDASQKAPIAPASLPKEQNKVSSKQDSSSVRQESSTDRPITHFPHQPAFTEVPAFGSFTGSPRPAAASVTAQPSAPGTTPSRGRTPSASTPAVAPAAQNDGFGASSVRPPTCPRADRADNQQAPDVRNKGELSIRPGRPPPTSPNVPPTPSLDRREITPSTLDSHGEERSPGLSAQTSGPMSPAIGPSILPPLAISRAPPDISGSPVTQRRPSNTQTSPRMPFSNIPTGPRALQRPVAPRANAKGSNQWVRPGYGNRGQPAITSGSPTKRDSHPDEKDATVPGSIESRREDDQHDEKSGLIGAVSSEKGIQKAEDDAILDPDTGSVNMRKAPPDPQDKNESRRLRDDSMLLPMLLAESSGEVSDDEDDLDEEDFNQGEQRFEKEMQALAAEIPPPPLEDPVVVGLLLKIQMLGMIAEGAIPASLDEPGAAIEIETSDGPPTLLPLPSKEANDVELPDAPAAADDSMADVPKLENLPFLSAGPPTPFSDMDSYQENLRSHERLKNTIRDEMKSQRKEISKYHADLREQYRAYYRPWRLAVDAMDRKKAAEEKKAVTPVPATPPSTAASAAANPILEGRRGYRMNSELDFQLALKASTITAEEENARRRDQEPTARPDLSREAPIPDMLDPVQKEKLIFQDTNQVVDPAMAFEVFSFNLPPDDFTPDEHKIFTDTFMSHPKKWGKIAQAIPGRTFQQCINHYYLTKDEMKYKAKLNKRYVRKRGKKPVSRPPRSNALMADLGVVRPLYEGDDAGESTPAVTDTGRPRRAAAPTFGDNAADTETSTPTPTSGKRNNGKDGTDQSAEKPARRGGRGGNRGGRRTRTQNMNHTPIAAAPPKTAPEPIIESAAETIVLKPKDEPEKVAAETAPLRAKSSRSRTKEVKETPPATSEPPEGDSMSRLPEPGGYGSQQPTSYWSVPEQRDFPDLVAHFGRDFEGISQFMKTKTPTMVRNYFQRAIDQGKSELEDLALAAEAKKQKGEPTGPLPVPSQPTKRRYDAIPSVAGPRPLAPNTENELGDRMTSTKSKPGVVPLAAAPPAIQPRQPVEKGQPQQTFYPGPHVGGPQIMPVSSTEDPQQRGRVQNQRQHGPRLGYFSESRSEIRPAPAQVNIPGGPLQEMELKRQQSQSIASLPPGMHPQGISRHNVPPDGPDVVYQQVPQSSPFSQPSYLQPRSNVPPATMSQPHSRRPSRGVPSTAASPQPTPRMEPNLSSADMLGQSKIMYRQPSQYIDINRLTPSGSPQKELSLPNSMQGSGPPEPPRQVPAKRSNIMSILNDEPEDPQPRKRFASPRPASPRPAYKSHALPAHSSRSDDTNQPYQRPQYTPVGSRQPQVPHSSQQQQPHSQMSSSQAYSGYSGHYGSSSSGGSLNQDWAARFDPRGQQQSQISNPVDQHASRLTRQPSASHIYTNTGMPHSAPASTIQPMAQQQPPPSSQHQSQRPPFAHQVMQQPQPMHIQGQQSSSSSGSPMSQHLPQTFSRPGSPPIQRHSISYASKSSHPRPASPIPPSSSLSKPPQQSPRFASYTQSPGHQVQPAMENSHHTSHLYRQPSAQGAPSQQYGQSVRRVPSLSPRHQPSHLPSSQHALAQQEIQSQRAHRASFSIGQQATPQFHRNPPPAHTPSLSRTAGIPMERSYTPPSGLSQHISGPGGNTSAHMYSSGSLVHSQSRHMQQQGRPPPQQQQTQHPTQQPPHSLHQLPPRHPGGGSGSGMDHHMYDRR</sequence>
<name>A0ACB8V3D8_9EURO</name>
<protein>
    <submittedName>
        <fullName evidence="1">Uncharacterized protein</fullName>
    </submittedName>
</protein>
<dbReference type="EMBL" id="JALBCA010000010">
    <property type="protein sequence ID" value="KAI2391716.1"/>
    <property type="molecule type" value="Genomic_DNA"/>
</dbReference>
<reference evidence="1" key="1">
    <citation type="journal article" date="2022" name="bioRxiv">
        <title>Population genetic analysis of Ophidiomyces ophidiicola, the causative agent of snake fungal disease, indicates recent introductions to the USA.</title>
        <authorList>
            <person name="Ladner J.T."/>
            <person name="Palmer J.M."/>
            <person name="Ettinger C.L."/>
            <person name="Stajich J.E."/>
            <person name="Farrell T.M."/>
            <person name="Glorioso B.M."/>
            <person name="Lawson B."/>
            <person name="Price S.J."/>
            <person name="Stengle A.G."/>
            <person name="Grear D.A."/>
            <person name="Lorch J.M."/>
        </authorList>
    </citation>
    <scope>NUCLEOTIDE SEQUENCE</scope>
    <source>
        <strain evidence="1">NWHC 24266-5</strain>
    </source>
</reference>
<proteinExistence type="predicted"/>
<evidence type="ECO:0000313" key="1">
    <source>
        <dbReference type="EMBL" id="KAI2391716.1"/>
    </source>
</evidence>
<accession>A0ACB8V3D8</accession>
<comment type="caution">
    <text evidence="1">The sequence shown here is derived from an EMBL/GenBank/DDBJ whole genome shotgun (WGS) entry which is preliminary data.</text>
</comment>
<gene>
    <name evidence="1" type="ORF">LOY88_000940</name>
</gene>
<organism evidence="1">
    <name type="scientific">Ophidiomyces ophidiicola</name>
    <dbReference type="NCBI Taxonomy" id="1387563"/>
    <lineage>
        <taxon>Eukaryota</taxon>
        <taxon>Fungi</taxon>
        <taxon>Dikarya</taxon>
        <taxon>Ascomycota</taxon>
        <taxon>Pezizomycotina</taxon>
        <taxon>Eurotiomycetes</taxon>
        <taxon>Eurotiomycetidae</taxon>
        <taxon>Onygenales</taxon>
        <taxon>Onygenaceae</taxon>
        <taxon>Ophidiomyces</taxon>
    </lineage>
</organism>